<comment type="subcellular location">
    <subcellularLocation>
        <location evidence="1">Membrane</location>
        <topology evidence="1">Multi-pass membrane protein</topology>
    </subcellularLocation>
</comment>
<protein>
    <submittedName>
        <fullName evidence="8">Cell cycle control protein 50A</fullName>
    </submittedName>
</protein>
<feature type="transmembrane region" description="Helical" evidence="7">
    <location>
        <begin position="20"/>
        <end position="37"/>
    </location>
</feature>
<dbReference type="AlphaFoldDB" id="A0A183SS64"/>
<evidence type="ECO:0000313" key="8">
    <source>
        <dbReference type="WBParaSite" id="SSLN_0000729401-mRNA-1"/>
    </source>
</evidence>
<organism evidence="8">
    <name type="scientific">Schistocephalus solidus</name>
    <name type="common">Tapeworm</name>
    <dbReference type="NCBI Taxonomy" id="70667"/>
    <lineage>
        <taxon>Eukaryota</taxon>
        <taxon>Metazoa</taxon>
        <taxon>Spiralia</taxon>
        <taxon>Lophotrochozoa</taxon>
        <taxon>Platyhelminthes</taxon>
        <taxon>Cestoda</taxon>
        <taxon>Eucestoda</taxon>
        <taxon>Diphyllobothriidea</taxon>
        <taxon>Diphyllobothriidae</taxon>
        <taxon>Schistocephalus</taxon>
    </lineage>
</organism>
<proteinExistence type="inferred from homology"/>
<keyword evidence="3 7" id="KW-0812">Transmembrane</keyword>
<evidence type="ECO:0000256" key="4">
    <source>
        <dbReference type="ARBA" id="ARBA00022989"/>
    </source>
</evidence>
<dbReference type="GO" id="GO:0005783">
    <property type="term" value="C:endoplasmic reticulum"/>
    <property type="evidence" value="ECO:0007669"/>
    <property type="project" value="TreeGrafter"/>
</dbReference>
<dbReference type="PIRSF" id="PIRSF015840">
    <property type="entry name" value="DUF284_TM_euk"/>
    <property type="match status" value="1"/>
</dbReference>
<keyword evidence="5 6" id="KW-0472">Membrane</keyword>
<sequence>LQQKLWAWHPILTVSNVCPYFYIIGILFIPLGAFLLVTSNNSPNFTLNYGTCPCELKFTITEPIKVLYVFYGLTNFYQNHRRYILSRDDNQLNGQDIKEPIAPCGAIARSLFNDTFSVTLVTKKDQSTPINVDMPMSFENISWSSDREKKFGKPSTWNGTIKPSSWPKSAQEFNPGAYSDFSQLLVWMRIAALPNFRKNYANVVPRGEFVDGLPAGEYKLMINYSYPVTQFSGTKSFIISNASWMGGRNPTLGIAYLAVGSIHLLLAVIFTILHFQLRRV</sequence>
<dbReference type="WBParaSite" id="SSLN_0000729401-mRNA-1">
    <property type="protein sequence ID" value="SSLN_0000729401-mRNA-1"/>
    <property type="gene ID" value="SSLN_0000729401"/>
</dbReference>
<evidence type="ECO:0000256" key="2">
    <source>
        <dbReference type="ARBA" id="ARBA00009457"/>
    </source>
</evidence>
<keyword evidence="4 7" id="KW-1133">Transmembrane helix</keyword>
<dbReference type="GO" id="GO:0005794">
    <property type="term" value="C:Golgi apparatus"/>
    <property type="evidence" value="ECO:0007669"/>
    <property type="project" value="TreeGrafter"/>
</dbReference>
<evidence type="ECO:0000256" key="6">
    <source>
        <dbReference type="PIRNR" id="PIRNR015840"/>
    </source>
</evidence>
<dbReference type="Pfam" id="PF03381">
    <property type="entry name" value="CDC50"/>
    <property type="match status" value="1"/>
</dbReference>
<dbReference type="PANTHER" id="PTHR10926:SF0">
    <property type="entry name" value="CDC50, ISOFORM A"/>
    <property type="match status" value="1"/>
</dbReference>
<feature type="transmembrane region" description="Helical" evidence="7">
    <location>
        <begin position="254"/>
        <end position="277"/>
    </location>
</feature>
<dbReference type="PANTHER" id="PTHR10926">
    <property type="entry name" value="CELL CYCLE CONTROL PROTEIN 50"/>
    <property type="match status" value="1"/>
</dbReference>
<accession>A0A183SS64</accession>
<dbReference type="InterPro" id="IPR005045">
    <property type="entry name" value="CDC50/LEM3_fam"/>
</dbReference>
<evidence type="ECO:0000256" key="3">
    <source>
        <dbReference type="ARBA" id="ARBA00022692"/>
    </source>
</evidence>
<dbReference type="GO" id="GO:0005886">
    <property type="term" value="C:plasma membrane"/>
    <property type="evidence" value="ECO:0007669"/>
    <property type="project" value="TreeGrafter"/>
</dbReference>
<comment type="similarity">
    <text evidence="2 6">Belongs to the CDC50/LEM3 family.</text>
</comment>
<evidence type="ECO:0000256" key="7">
    <source>
        <dbReference type="SAM" id="Phobius"/>
    </source>
</evidence>
<evidence type="ECO:0000256" key="5">
    <source>
        <dbReference type="ARBA" id="ARBA00023136"/>
    </source>
</evidence>
<reference evidence="8" key="1">
    <citation type="submission" date="2016-06" db="UniProtKB">
        <authorList>
            <consortium name="WormBaseParasite"/>
        </authorList>
    </citation>
    <scope>IDENTIFICATION</scope>
</reference>
<name>A0A183SS64_SCHSO</name>
<evidence type="ECO:0000256" key="1">
    <source>
        <dbReference type="ARBA" id="ARBA00004141"/>
    </source>
</evidence>